<organism evidence="7 8">
    <name type="scientific">Drosophila lebanonensis</name>
    <name type="common">Fruit fly</name>
    <name type="synonym">Scaptodrosophila lebanonensis</name>
    <dbReference type="NCBI Taxonomy" id="7225"/>
    <lineage>
        <taxon>Eukaryota</taxon>
        <taxon>Metazoa</taxon>
        <taxon>Ecdysozoa</taxon>
        <taxon>Arthropoda</taxon>
        <taxon>Hexapoda</taxon>
        <taxon>Insecta</taxon>
        <taxon>Pterygota</taxon>
        <taxon>Neoptera</taxon>
        <taxon>Endopterygota</taxon>
        <taxon>Diptera</taxon>
        <taxon>Brachycera</taxon>
        <taxon>Muscomorpha</taxon>
        <taxon>Ephydroidea</taxon>
        <taxon>Drosophilidae</taxon>
        <taxon>Scaptodrosophila</taxon>
    </lineage>
</organism>
<comment type="subcellular location">
    <subcellularLocation>
        <location evidence="1">Secreted</location>
    </subcellularLocation>
</comment>
<evidence type="ECO:0000313" key="8">
    <source>
        <dbReference type="RefSeq" id="XP_030378004.1"/>
    </source>
</evidence>
<feature type="signal peptide" evidence="5">
    <location>
        <begin position="1"/>
        <end position="25"/>
    </location>
</feature>
<dbReference type="InterPro" id="IPR033906">
    <property type="entry name" value="Lipase_N"/>
</dbReference>
<evidence type="ECO:0000256" key="2">
    <source>
        <dbReference type="ARBA" id="ARBA00010701"/>
    </source>
</evidence>
<dbReference type="GO" id="GO:0017171">
    <property type="term" value="F:serine hydrolase activity"/>
    <property type="evidence" value="ECO:0007669"/>
    <property type="project" value="TreeGrafter"/>
</dbReference>
<evidence type="ECO:0000256" key="4">
    <source>
        <dbReference type="RuleBase" id="RU004262"/>
    </source>
</evidence>
<dbReference type="GO" id="GO:0016298">
    <property type="term" value="F:lipase activity"/>
    <property type="evidence" value="ECO:0007669"/>
    <property type="project" value="InterPro"/>
</dbReference>
<sequence>MLSLGLRCALISGLLLYGCCSLALASTDPDDAAYYLYTNASPSVPKRIYTNDLKSLQTSLFNVALPTKIIIHGWTTSYNEIPNPQLRAAYQSRGPHNIISMDWSEIADMNYVMARPYVFGLGASCARFVRFLIKSAGLDPKRLVVIGHSMGAHIAGHCGKELQLLSDNKQRLGAIVALDAALPLFTYANKESRVADTDADFVVSLHTNAMFKGQIGPVGHADFYANGGANQPGCGVDPTGSCSHGRCVDLYAEAVQGVSTFEPYYTCADYFDLILSLGKCKALNGLVRLGDPLDVPQVKGIFTFETKDDSPYGPV</sequence>
<evidence type="ECO:0000256" key="5">
    <source>
        <dbReference type="SAM" id="SignalP"/>
    </source>
</evidence>
<dbReference type="SUPFAM" id="SSF53474">
    <property type="entry name" value="alpha/beta-Hydrolases"/>
    <property type="match status" value="1"/>
</dbReference>
<dbReference type="OrthoDB" id="199913at2759"/>
<reference evidence="8" key="1">
    <citation type="submission" date="2025-08" db="UniProtKB">
        <authorList>
            <consortium name="RefSeq"/>
        </authorList>
    </citation>
    <scope>IDENTIFICATION</scope>
    <source>
        <strain evidence="8">11010-0011.00</strain>
        <tissue evidence="8">Whole body</tissue>
    </source>
</reference>
<dbReference type="GO" id="GO:0016042">
    <property type="term" value="P:lipid catabolic process"/>
    <property type="evidence" value="ECO:0007669"/>
    <property type="project" value="TreeGrafter"/>
</dbReference>
<keyword evidence="7" id="KW-1185">Reference proteome</keyword>
<protein>
    <submittedName>
        <fullName evidence="8">Pancreatic lipase-related protein 2-like</fullName>
    </submittedName>
</protein>
<dbReference type="GeneID" id="115626709"/>
<feature type="chain" id="PRO_5026767914" evidence="5">
    <location>
        <begin position="26"/>
        <end position="315"/>
    </location>
</feature>
<dbReference type="CDD" id="cd00707">
    <property type="entry name" value="Pancreat_lipase_like"/>
    <property type="match status" value="1"/>
</dbReference>
<dbReference type="Proteomes" id="UP000504634">
    <property type="component" value="Unplaced"/>
</dbReference>
<dbReference type="Pfam" id="PF00151">
    <property type="entry name" value="Lipase"/>
    <property type="match status" value="1"/>
</dbReference>
<dbReference type="PANTHER" id="PTHR11610">
    <property type="entry name" value="LIPASE"/>
    <property type="match status" value="1"/>
</dbReference>
<dbReference type="RefSeq" id="XP_030378004.1">
    <property type="nucleotide sequence ID" value="XM_030522144.1"/>
</dbReference>
<dbReference type="PROSITE" id="PS51257">
    <property type="entry name" value="PROKAR_LIPOPROTEIN"/>
    <property type="match status" value="1"/>
</dbReference>
<dbReference type="AlphaFoldDB" id="A0A6J2TPN1"/>
<dbReference type="GO" id="GO:0005615">
    <property type="term" value="C:extracellular space"/>
    <property type="evidence" value="ECO:0007669"/>
    <property type="project" value="TreeGrafter"/>
</dbReference>
<evidence type="ECO:0000259" key="6">
    <source>
        <dbReference type="Pfam" id="PF00151"/>
    </source>
</evidence>
<evidence type="ECO:0000256" key="3">
    <source>
        <dbReference type="ARBA" id="ARBA00022525"/>
    </source>
</evidence>
<keyword evidence="3" id="KW-0964">Secreted</keyword>
<proteinExistence type="inferred from homology"/>
<feature type="domain" description="Lipase" evidence="6">
    <location>
        <begin position="31"/>
        <end position="270"/>
    </location>
</feature>
<gene>
    <name evidence="8" type="primary">LOC115626709</name>
</gene>
<dbReference type="InterPro" id="IPR029058">
    <property type="entry name" value="AB_hydrolase_fold"/>
</dbReference>
<dbReference type="PANTHER" id="PTHR11610:SF150">
    <property type="entry name" value="FI01825P-RELATED"/>
    <property type="match status" value="1"/>
</dbReference>
<keyword evidence="5" id="KW-0732">Signal</keyword>
<accession>A0A6J2TPN1</accession>
<dbReference type="Gene3D" id="3.40.50.1820">
    <property type="entry name" value="alpha/beta hydrolase"/>
    <property type="match status" value="1"/>
</dbReference>
<comment type="similarity">
    <text evidence="2 4">Belongs to the AB hydrolase superfamily. Lipase family.</text>
</comment>
<evidence type="ECO:0000313" key="7">
    <source>
        <dbReference type="Proteomes" id="UP000504634"/>
    </source>
</evidence>
<dbReference type="InterPro" id="IPR013818">
    <property type="entry name" value="Lipase"/>
</dbReference>
<dbReference type="InterPro" id="IPR000734">
    <property type="entry name" value="TAG_lipase"/>
</dbReference>
<evidence type="ECO:0000256" key="1">
    <source>
        <dbReference type="ARBA" id="ARBA00004613"/>
    </source>
</evidence>
<name>A0A6J2TPN1_DROLE</name>